<dbReference type="Pfam" id="PF00550">
    <property type="entry name" value="PP-binding"/>
    <property type="match status" value="1"/>
</dbReference>
<dbReference type="Gene3D" id="3.40.50.12780">
    <property type="entry name" value="N-terminal domain of ligase-like"/>
    <property type="match status" value="1"/>
</dbReference>
<name>A0ABS3KTZ8_9PROT</name>
<dbReference type="InterPro" id="IPR001242">
    <property type="entry name" value="Condensation_dom"/>
</dbReference>
<dbReference type="EMBL" id="JACTNG010000011">
    <property type="protein sequence ID" value="MBO1080941.1"/>
    <property type="molecule type" value="Genomic_DNA"/>
</dbReference>
<organism evidence="5 6">
    <name type="scientific">Roseomonas haemaphysalidis</name>
    <dbReference type="NCBI Taxonomy" id="2768162"/>
    <lineage>
        <taxon>Bacteria</taxon>
        <taxon>Pseudomonadati</taxon>
        <taxon>Pseudomonadota</taxon>
        <taxon>Alphaproteobacteria</taxon>
        <taxon>Acetobacterales</taxon>
        <taxon>Roseomonadaceae</taxon>
        <taxon>Roseomonas</taxon>
    </lineage>
</organism>
<dbReference type="SUPFAM" id="SSF52777">
    <property type="entry name" value="CoA-dependent acyltransferases"/>
    <property type="match status" value="2"/>
</dbReference>
<protein>
    <submittedName>
        <fullName evidence="5">Amino acid adenylation domain-containing protein</fullName>
    </submittedName>
</protein>
<dbReference type="Gene3D" id="3.30.559.10">
    <property type="entry name" value="Chloramphenicol acetyltransferase-like domain"/>
    <property type="match status" value="1"/>
</dbReference>
<dbReference type="SUPFAM" id="SSF56801">
    <property type="entry name" value="Acetyl-CoA synthetase-like"/>
    <property type="match status" value="1"/>
</dbReference>
<dbReference type="Pfam" id="PF00668">
    <property type="entry name" value="Condensation"/>
    <property type="match status" value="1"/>
</dbReference>
<dbReference type="InterPro" id="IPR020845">
    <property type="entry name" value="AMP-binding_CS"/>
</dbReference>
<dbReference type="Gene3D" id="3.30.559.30">
    <property type="entry name" value="Nonribosomal peptide synthetase, condensation domain"/>
    <property type="match status" value="1"/>
</dbReference>
<accession>A0ABS3KTZ8</accession>
<evidence type="ECO:0000259" key="4">
    <source>
        <dbReference type="PROSITE" id="PS50075"/>
    </source>
</evidence>
<dbReference type="CDD" id="cd17646">
    <property type="entry name" value="A_NRPS_AB3403-like"/>
    <property type="match status" value="1"/>
</dbReference>
<keyword evidence="2" id="KW-0596">Phosphopantetheine</keyword>
<dbReference type="PROSITE" id="PS50075">
    <property type="entry name" value="CARRIER"/>
    <property type="match status" value="1"/>
</dbReference>
<feature type="domain" description="Carrier" evidence="4">
    <location>
        <begin position="935"/>
        <end position="1010"/>
    </location>
</feature>
<evidence type="ECO:0000313" key="6">
    <source>
        <dbReference type="Proteomes" id="UP001518989"/>
    </source>
</evidence>
<comment type="cofactor">
    <cofactor evidence="1">
        <name>pantetheine 4'-phosphate</name>
        <dbReference type="ChEBI" id="CHEBI:47942"/>
    </cofactor>
</comment>
<dbReference type="InterPro" id="IPR001031">
    <property type="entry name" value="Thioesterase"/>
</dbReference>
<comment type="caution">
    <text evidence="5">The sequence shown here is derived from an EMBL/GenBank/DDBJ whole genome shotgun (WGS) entry which is preliminary data.</text>
</comment>
<evidence type="ECO:0000313" key="5">
    <source>
        <dbReference type="EMBL" id="MBO1080941.1"/>
    </source>
</evidence>
<dbReference type="Pfam" id="PF00501">
    <property type="entry name" value="AMP-binding"/>
    <property type="match status" value="1"/>
</dbReference>
<dbReference type="InterPro" id="IPR023213">
    <property type="entry name" value="CAT-like_dom_sf"/>
</dbReference>
<dbReference type="Pfam" id="PF00975">
    <property type="entry name" value="Thioesterase"/>
    <property type="match status" value="1"/>
</dbReference>
<sequence length="1280" mass="133608">MNAFSAAPATEAPLTEAQAGLWFAQALDPASPVFNTGQVVDLRGTLDRDAFAAAVNGAVAEADALALRIRPGPDGAVQAVDEARRPWLEVVDLSAAADPEAEARAAMARDMATAHAALAAERLYVLGPERHFWFQRVHHLAVDAFGTDLLVRRVAALYAGGGGPALAPLSAALAADADYRAGPKRAADAAFWHAELAELPEVRGLAPGEARSGHAALRRALPLPGSLSAALRGAAERHALPWPDLLAVLVAGYVRRFAGGAESCIGLTFMGRLGSPAARVPCTLMNVLPLRLRAPEATPLPALLADMGALLRQVRRHGRFRGEQLRRDLGLLGAGRRLHGPLVNLLPFGAAPAFAGLHSTLEVLGTGPVDDLTLTFRAAPDAAGLHLLAEANPALYDTATLAAHAARLAWFCEAALAANSLAEVPSATPAEAGWALHRLNDTAHDLPDTTLVALIEARMRRTPDAPAVEAAGVVLSYAELDRQSAALAGLLRARGAGPGRCVAVALDRSTALLVALVAVLRAGAAFLPLDPAHPAPRLAAMLADAAPVLLLAEAPLPGGTPLLPPGEWPAQGAAPPDGPAPADPAYLLYTSGSTGTPKGVVVGHRAICNRLEWMRAHYGFGPADRILQKTPATFDVSVWEFFLSFLGGGTLVMAPPGAHRDPAALAALIRDNGITAAHFVPSMLDAFLAEPSAKGLSLARVFCSGEELTPELRDRFHATISAELHNLYGPTEAAVDVSFHDAGPEDRARPVPIGRPVWNTRLYVLDDALRPVPPGMAGALFIAGVQLAEGYLNRPDLTAAAFIPDPFHPGQRMYRTGDRARLRPDGAIVYLGRADQQVKIRGQRIELGEVEAALAGTPGVAQCRVVAREGRLVAYAVPGPGFDAALLRARAEQLLPDAMRPAAYVSLPALPVNSSGKLDRAALPAPGIAPAGGRPPATDTERQLAALFGEVLGTAGVGAEDDFFSLGGHSLLAVRLLRRVRETLGWDPGLGAVFAHSSVARLAALLDRRPAGAHGLDPVVTLAEGDAALAPVFAIHPAGGLSWCYGGLARALAPRRTLHGLQAPALDPAAAPPASLDDLAEDYATRIAALRPAGVLHLLGWSVGGIIAHAVARHLHARGRTVGLLAMLDSYPSDVWRAEPEPDENAPLRALLAIGGFDPDRLPDLPLTRAAVTAFLRAGDSPLGQLPEAALDGVVRVVRGNNPLVRAHRHGRYDGTVTHFHAALDHHAGRAVSPAMWRPYAAAVEVIEIPALHADLTGAAATAHVAPVLAARLAAFDRDG</sequence>
<dbReference type="Gene3D" id="3.30.300.30">
    <property type="match status" value="1"/>
</dbReference>
<dbReference type="PANTHER" id="PTHR45527">
    <property type="entry name" value="NONRIBOSOMAL PEPTIDE SYNTHETASE"/>
    <property type="match status" value="1"/>
</dbReference>
<dbReference type="InterPro" id="IPR036736">
    <property type="entry name" value="ACP-like_sf"/>
</dbReference>
<keyword evidence="3" id="KW-0597">Phosphoprotein</keyword>
<evidence type="ECO:0000256" key="1">
    <source>
        <dbReference type="ARBA" id="ARBA00001957"/>
    </source>
</evidence>
<evidence type="ECO:0000256" key="2">
    <source>
        <dbReference type="ARBA" id="ARBA00022450"/>
    </source>
</evidence>
<dbReference type="InterPro" id="IPR000873">
    <property type="entry name" value="AMP-dep_synth/lig_dom"/>
</dbReference>
<dbReference type="InterPro" id="IPR045851">
    <property type="entry name" value="AMP-bd_C_sf"/>
</dbReference>
<dbReference type="InterPro" id="IPR025110">
    <property type="entry name" value="AMP-bd_C"/>
</dbReference>
<dbReference type="InterPro" id="IPR020806">
    <property type="entry name" value="PKS_PP-bd"/>
</dbReference>
<dbReference type="InterPro" id="IPR029058">
    <property type="entry name" value="AB_hydrolase_fold"/>
</dbReference>
<dbReference type="InterPro" id="IPR009081">
    <property type="entry name" value="PP-bd_ACP"/>
</dbReference>
<dbReference type="Gene3D" id="3.40.50.1820">
    <property type="entry name" value="alpha/beta hydrolase"/>
    <property type="match status" value="1"/>
</dbReference>
<reference evidence="5 6" key="1">
    <citation type="submission" date="2020-09" db="EMBL/GenBank/DDBJ databases">
        <title>Roseomonas.</title>
        <authorList>
            <person name="Zhu W."/>
        </authorList>
    </citation>
    <scope>NUCLEOTIDE SEQUENCE [LARGE SCALE GENOMIC DNA]</scope>
    <source>
        <strain evidence="5 6">573</strain>
    </source>
</reference>
<dbReference type="InterPro" id="IPR042099">
    <property type="entry name" value="ANL_N_sf"/>
</dbReference>
<dbReference type="SUPFAM" id="SSF53474">
    <property type="entry name" value="alpha/beta-Hydrolases"/>
    <property type="match status" value="1"/>
</dbReference>
<dbReference type="InterPro" id="IPR006162">
    <property type="entry name" value="Ppantetheine_attach_site"/>
</dbReference>
<evidence type="ECO:0000256" key="3">
    <source>
        <dbReference type="ARBA" id="ARBA00022553"/>
    </source>
</evidence>
<dbReference type="InterPro" id="IPR010071">
    <property type="entry name" value="AA_adenyl_dom"/>
</dbReference>
<dbReference type="PROSITE" id="PS00455">
    <property type="entry name" value="AMP_BINDING"/>
    <property type="match status" value="1"/>
</dbReference>
<gene>
    <name evidence="5" type="ORF">IAI61_18010</name>
</gene>
<dbReference type="PANTHER" id="PTHR45527:SF1">
    <property type="entry name" value="FATTY ACID SYNTHASE"/>
    <property type="match status" value="1"/>
</dbReference>
<dbReference type="RefSeq" id="WP_207419115.1">
    <property type="nucleotide sequence ID" value="NZ_CP061177.1"/>
</dbReference>
<proteinExistence type="predicted"/>
<dbReference type="PROSITE" id="PS00012">
    <property type="entry name" value="PHOSPHOPANTETHEINE"/>
    <property type="match status" value="1"/>
</dbReference>
<keyword evidence="6" id="KW-1185">Reference proteome</keyword>
<dbReference type="SUPFAM" id="SSF47336">
    <property type="entry name" value="ACP-like"/>
    <property type="match status" value="1"/>
</dbReference>
<dbReference type="Proteomes" id="UP001518989">
    <property type="component" value="Unassembled WGS sequence"/>
</dbReference>
<dbReference type="SMART" id="SM00823">
    <property type="entry name" value="PKS_PP"/>
    <property type="match status" value="1"/>
</dbReference>
<dbReference type="Pfam" id="PF13193">
    <property type="entry name" value="AMP-binding_C"/>
    <property type="match status" value="1"/>
</dbReference>
<dbReference type="NCBIfam" id="TIGR01733">
    <property type="entry name" value="AA-adenyl-dom"/>
    <property type="match status" value="1"/>
</dbReference>